<reference evidence="1 2" key="1">
    <citation type="journal article" date="2022" name="bioRxiv">
        <title>Genomics of Preaxostyla Flagellates Illuminates Evolutionary Transitions and the Path Towards Mitochondrial Loss.</title>
        <authorList>
            <person name="Novak L.V.F."/>
            <person name="Treitli S.C."/>
            <person name="Pyrih J."/>
            <person name="Halakuc P."/>
            <person name="Pipaliya S.V."/>
            <person name="Vacek V."/>
            <person name="Brzon O."/>
            <person name="Soukal P."/>
            <person name="Eme L."/>
            <person name="Dacks J.B."/>
            <person name="Karnkowska A."/>
            <person name="Elias M."/>
            <person name="Hampl V."/>
        </authorList>
    </citation>
    <scope>NUCLEOTIDE SEQUENCE [LARGE SCALE GENOMIC DNA]</scope>
    <source>
        <strain evidence="1">NAU3</strain>
        <tissue evidence="1">Gut</tissue>
    </source>
</reference>
<evidence type="ECO:0000313" key="2">
    <source>
        <dbReference type="Proteomes" id="UP001281761"/>
    </source>
</evidence>
<name>A0ABQ9XDL7_9EUKA</name>
<organism evidence="1 2">
    <name type="scientific">Blattamonas nauphoetae</name>
    <dbReference type="NCBI Taxonomy" id="2049346"/>
    <lineage>
        <taxon>Eukaryota</taxon>
        <taxon>Metamonada</taxon>
        <taxon>Preaxostyla</taxon>
        <taxon>Oxymonadida</taxon>
        <taxon>Blattamonas</taxon>
    </lineage>
</organism>
<dbReference type="Proteomes" id="UP001281761">
    <property type="component" value="Unassembled WGS sequence"/>
</dbReference>
<gene>
    <name evidence="1" type="ORF">BLNAU_16759</name>
</gene>
<sequence>MVRDHTPSLAPPLFDVFGGPILSVLSYLSIHRFWDSLGVLMPTLRQRSSFSFPNMTSLCAPERFPKFFSNPLLGFDALLRLAILHCSILCVNSTHGGLSLLTNLISSAER</sequence>
<keyword evidence="2" id="KW-1185">Reference proteome</keyword>
<evidence type="ECO:0000313" key="1">
    <source>
        <dbReference type="EMBL" id="KAK2948310.1"/>
    </source>
</evidence>
<comment type="caution">
    <text evidence="1">The sequence shown here is derived from an EMBL/GenBank/DDBJ whole genome shotgun (WGS) entry which is preliminary data.</text>
</comment>
<dbReference type="EMBL" id="JARBJD010000179">
    <property type="protein sequence ID" value="KAK2948310.1"/>
    <property type="molecule type" value="Genomic_DNA"/>
</dbReference>
<accession>A0ABQ9XDL7</accession>
<protein>
    <submittedName>
        <fullName evidence="1">Uncharacterized protein</fullName>
    </submittedName>
</protein>
<proteinExistence type="predicted"/>